<dbReference type="EMBL" id="JACGWL010000007">
    <property type="protein sequence ID" value="KAK4398784.1"/>
    <property type="molecule type" value="Genomic_DNA"/>
</dbReference>
<comment type="catalytic activity">
    <reaction evidence="8">
        <text>L-seryl-[protein] + ATP = O-phospho-L-seryl-[protein] + ADP + H(+)</text>
        <dbReference type="Rhea" id="RHEA:17989"/>
        <dbReference type="Rhea" id="RHEA-COMP:9863"/>
        <dbReference type="Rhea" id="RHEA-COMP:11604"/>
        <dbReference type="ChEBI" id="CHEBI:15378"/>
        <dbReference type="ChEBI" id="CHEBI:29999"/>
        <dbReference type="ChEBI" id="CHEBI:30616"/>
        <dbReference type="ChEBI" id="CHEBI:83421"/>
        <dbReference type="ChEBI" id="CHEBI:456216"/>
        <dbReference type="EC" id="2.7.11.1"/>
    </reaction>
</comment>
<feature type="compositionally biased region" description="Polar residues" evidence="9">
    <location>
        <begin position="31"/>
        <end position="61"/>
    </location>
</feature>
<evidence type="ECO:0000313" key="11">
    <source>
        <dbReference type="Proteomes" id="UP001289374"/>
    </source>
</evidence>
<comment type="catalytic activity">
    <reaction evidence="7">
        <text>L-threonyl-[protein] + ATP = O-phospho-L-threonyl-[protein] + ADP + H(+)</text>
        <dbReference type="Rhea" id="RHEA:46608"/>
        <dbReference type="Rhea" id="RHEA-COMP:11060"/>
        <dbReference type="Rhea" id="RHEA-COMP:11605"/>
        <dbReference type="ChEBI" id="CHEBI:15378"/>
        <dbReference type="ChEBI" id="CHEBI:30013"/>
        <dbReference type="ChEBI" id="CHEBI:30616"/>
        <dbReference type="ChEBI" id="CHEBI:61977"/>
        <dbReference type="ChEBI" id="CHEBI:456216"/>
        <dbReference type="EC" id="2.7.11.1"/>
    </reaction>
</comment>
<feature type="compositionally biased region" description="Low complexity" evidence="9">
    <location>
        <begin position="91"/>
        <end position="104"/>
    </location>
</feature>
<dbReference type="SUPFAM" id="SSF56112">
    <property type="entry name" value="Protein kinase-like (PK-like)"/>
    <property type="match status" value="1"/>
</dbReference>
<dbReference type="Proteomes" id="UP001289374">
    <property type="component" value="Unassembled WGS sequence"/>
</dbReference>
<feature type="compositionally biased region" description="Polar residues" evidence="9">
    <location>
        <begin position="68"/>
        <end position="90"/>
    </location>
</feature>
<keyword evidence="4" id="KW-0547">Nucleotide-binding</keyword>
<keyword evidence="5 10" id="KW-0418">Kinase</keyword>
<keyword evidence="3" id="KW-0808">Transferase</keyword>
<evidence type="ECO:0000256" key="5">
    <source>
        <dbReference type="ARBA" id="ARBA00022777"/>
    </source>
</evidence>
<comment type="caution">
    <text evidence="10">The sequence shown here is derived from an EMBL/GenBank/DDBJ whole genome shotgun (WGS) entry which is preliminary data.</text>
</comment>
<feature type="compositionally biased region" description="Polar residues" evidence="9">
    <location>
        <begin position="1"/>
        <end position="14"/>
    </location>
</feature>
<dbReference type="GO" id="GO:0005524">
    <property type="term" value="F:ATP binding"/>
    <property type="evidence" value="ECO:0007669"/>
    <property type="project" value="UniProtKB-KW"/>
</dbReference>
<reference evidence="10" key="1">
    <citation type="submission" date="2020-06" db="EMBL/GenBank/DDBJ databases">
        <authorList>
            <person name="Li T."/>
            <person name="Hu X."/>
            <person name="Zhang T."/>
            <person name="Song X."/>
            <person name="Zhang H."/>
            <person name="Dai N."/>
            <person name="Sheng W."/>
            <person name="Hou X."/>
            <person name="Wei L."/>
        </authorList>
    </citation>
    <scope>NUCLEOTIDE SEQUENCE</scope>
    <source>
        <strain evidence="10">K16</strain>
        <tissue evidence="10">Leaf</tissue>
    </source>
</reference>
<name>A0AAE1WSH2_9LAMI</name>
<keyword evidence="2" id="KW-0723">Serine/threonine-protein kinase</keyword>
<feature type="non-terminal residue" evidence="10">
    <location>
        <position position="203"/>
    </location>
</feature>
<evidence type="ECO:0000256" key="4">
    <source>
        <dbReference type="ARBA" id="ARBA00022741"/>
    </source>
</evidence>
<keyword evidence="6" id="KW-0067">ATP-binding</keyword>
<feature type="region of interest" description="Disordered" evidence="9">
    <location>
        <begin position="1"/>
        <end position="113"/>
    </location>
</feature>
<accession>A0AAE1WSH2</accession>
<gene>
    <name evidence="10" type="ORF">Sango_1353900</name>
</gene>
<dbReference type="GO" id="GO:0004674">
    <property type="term" value="F:protein serine/threonine kinase activity"/>
    <property type="evidence" value="ECO:0007669"/>
    <property type="project" value="UniProtKB-KW"/>
</dbReference>
<protein>
    <recommendedName>
        <fullName evidence="1">non-specific serine/threonine protein kinase</fullName>
        <ecNumber evidence="1">2.7.11.1</ecNumber>
    </recommendedName>
</protein>
<reference evidence="10" key="2">
    <citation type="journal article" date="2024" name="Plant">
        <title>Genomic evolution and insights into agronomic trait innovations of Sesamum species.</title>
        <authorList>
            <person name="Miao H."/>
            <person name="Wang L."/>
            <person name="Qu L."/>
            <person name="Liu H."/>
            <person name="Sun Y."/>
            <person name="Le M."/>
            <person name="Wang Q."/>
            <person name="Wei S."/>
            <person name="Zheng Y."/>
            <person name="Lin W."/>
            <person name="Duan Y."/>
            <person name="Cao H."/>
            <person name="Xiong S."/>
            <person name="Wang X."/>
            <person name="Wei L."/>
            <person name="Li C."/>
            <person name="Ma Q."/>
            <person name="Ju M."/>
            <person name="Zhao R."/>
            <person name="Li G."/>
            <person name="Mu C."/>
            <person name="Tian Q."/>
            <person name="Mei H."/>
            <person name="Zhang T."/>
            <person name="Gao T."/>
            <person name="Zhang H."/>
        </authorList>
    </citation>
    <scope>NUCLEOTIDE SEQUENCE</scope>
    <source>
        <strain evidence="10">K16</strain>
    </source>
</reference>
<evidence type="ECO:0000256" key="3">
    <source>
        <dbReference type="ARBA" id="ARBA00022679"/>
    </source>
</evidence>
<evidence type="ECO:0000313" key="10">
    <source>
        <dbReference type="EMBL" id="KAK4398784.1"/>
    </source>
</evidence>
<evidence type="ECO:0000256" key="8">
    <source>
        <dbReference type="ARBA" id="ARBA00048679"/>
    </source>
</evidence>
<dbReference type="Gene3D" id="3.30.200.20">
    <property type="entry name" value="Phosphorylase Kinase, domain 1"/>
    <property type="match status" value="1"/>
</dbReference>
<sequence>MEADAGSSTTTISSESRHMKKPEQNKRSSNPDHISSEPTLADPNSNPRKCTNVDTQISTNPGLAPVLSPNTKTGNAKSSAPLPITSQGWASGSSNRSNSLDSSGAPLKPHTGGDVRWDAITSASSKDSPLGLTNFRLLKRLGYGDIGSVYLVELRGTNAFFAMKVMDKVEVTFILFGKSSPTSISQRKLLVNLEIWLALGVSQ</sequence>
<dbReference type="EC" id="2.7.11.1" evidence="1"/>
<feature type="compositionally biased region" description="Basic and acidic residues" evidence="9">
    <location>
        <begin position="15"/>
        <end position="30"/>
    </location>
</feature>
<dbReference type="InterPro" id="IPR011009">
    <property type="entry name" value="Kinase-like_dom_sf"/>
</dbReference>
<keyword evidence="11" id="KW-1185">Reference proteome</keyword>
<organism evidence="10 11">
    <name type="scientific">Sesamum angolense</name>
    <dbReference type="NCBI Taxonomy" id="2727404"/>
    <lineage>
        <taxon>Eukaryota</taxon>
        <taxon>Viridiplantae</taxon>
        <taxon>Streptophyta</taxon>
        <taxon>Embryophyta</taxon>
        <taxon>Tracheophyta</taxon>
        <taxon>Spermatophyta</taxon>
        <taxon>Magnoliopsida</taxon>
        <taxon>eudicotyledons</taxon>
        <taxon>Gunneridae</taxon>
        <taxon>Pentapetalae</taxon>
        <taxon>asterids</taxon>
        <taxon>lamiids</taxon>
        <taxon>Lamiales</taxon>
        <taxon>Pedaliaceae</taxon>
        <taxon>Sesamum</taxon>
    </lineage>
</organism>
<evidence type="ECO:0000256" key="7">
    <source>
        <dbReference type="ARBA" id="ARBA00047899"/>
    </source>
</evidence>
<evidence type="ECO:0000256" key="1">
    <source>
        <dbReference type="ARBA" id="ARBA00012513"/>
    </source>
</evidence>
<evidence type="ECO:0000256" key="6">
    <source>
        <dbReference type="ARBA" id="ARBA00022840"/>
    </source>
</evidence>
<dbReference type="PANTHER" id="PTHR45637">
    <property type="entry name" value="FLIPPASE KINASE 1-RELATED"/>
    <property type="match status" value="1"/>
</dbReference>
<dbReference type="AlphaFoldDB" id="A0AAE1WSH2"/>
<evidence type="ECO:0000256" key="9">
    <source>
        <dbReference type="SAM" id="MobiDB-lite"/>
    </source>
</evidence>
<proteinExistence type="predicted"/>
<evidence type="ECO:0000256" key="2">
    <source>
        <dbReference type="ARBA" id="ARBA00022527"/>
    </source>
</evidence>